<gene>
    <name evidence="1" type="ORF">RPERSI_LOCUS1052</name>
</gene>
<accession>A0ACA9KMK2</accession>
<proteinExistence type="predicted"/>
<protein>
    <submittedName>
        <fullName evidence="1">9547_t:CDS:1</fullName>
    </submittedName>
</protein>
<dbReference type="EMBL" id="CAJVQC010000868">
    <property type="protein sequence ID" value="CAG8482813.1"/>
    <property type="molecule type" value="Genomic_DNA"/>
</dbReference>
<sequence>ELVNTPPTMVKNPIIYKPRGRPTGAKNKNKTSVRRDLSASKLAKKQSRQYGKCHQTGHNFRIYPNV</sequence>
<evidence type="ECO:0000313" key="2">
    <source>
        <dbReference type="Proteomes" id="UP000789920"/>
    </source>
</evidence>
<feature type="non-terminal residue" evidence="1">
    <location>
        <position position="1"/>
    </location>
</feature>
<name>A0ACA9KMK2_9GLOM</name>
<keyword evidence="2" id="KW-1185">Reference proteome</keyword>
<reference evidence="1" key="1">
    <citation type="submission" date="2021-06" db="EMBL/GenBank/DDBJ databases">
        <authorList>
            <person name="Kallberg Y."/>
            <person name="Tangrot J."/>
            <person name="Rosling A."/>
        </authorList>
    </citation>
    <scope>NUCLEOTIDE SEQUENCE</scope>
    <source>
        <strain evidence="1">MA461A</strain>
    </source>
</reference>
<evidence type="ECO:0000313" key="1">
    <source>
        <dbReference type="EMBL" id="CAG8482813.1"/>
    </source>
</evidence>
<organism evidence="1 2">
    <name type="scientific">Racocetra persica</name>
    <dbReference type="NCBI Taxonomy" id="160502"/>
    <lineage>
        <taxon>Eukaryota</taxon>
        <taxon>Fungi</taxon>
        <taxon>Fungi incertae sedis</taxon>
        <taxon>Mucoromycota</taxon>
        <taxon>Glomeromycotina</taxon>
        <taxon>Glomeromycetes</taxon>
        <taxon>Diversisporales</taxon>
        <taxon>Gigasporaceae</taxon>
        <taxon>Racocetra</taxon>
    </lineage>
</organism>
<dbReference type="Proteomes" id="UP000789920">
    <property type="component" value="Unassembled WGS sequence"/>
</dbReference>
<comment type="caution">
    <text evidence="1">The sequence shown here is derived from an EMBL/GenBank/DDBJ whole genome shotgun (WGS) entry which is preliminary data.</text>
</comment>